<dbReference type="GO" id="GO:0046933">
    <property type="term" value="F:proton-transporting ATP synthase activity, rotational mechanism"/>
    <property type="evidence" value="ECO:0007669"/>
    <property type="project" value="UniProtKB-UniRule"/>
</dbReference>
<keyword evidence="7 11" id="KW-1133">Transmembrane helix</keyword>
<keyword evidence="8 11" id="KW-0406">Ion transport</keyword>
<protein>
    <recommendedName>
        <fullName evidence="11 12">ATP synthase subunit a</fullName>
    </recommendedName>
    <alternativeName>
        <fullName evidence="11">ATP synthase F0 sector subunit a</fullName>
    </alternativeName>
    <alternativeName>
        <fullName evidence="11">F-ATPase subunit 6</fullName>
    </alternativeName>
</protein>
<dbReference type="OrthoDB" id="9789241at2"/>
<dbReference type="Proteomes" id="UP000192731">
    <property type="component" value="Unassembled WGS sequence"/>
</dbReference>
<dbReference type="RefSeq" id="WP_084052832.1">
    <property type="nucleotide sequence ID" value="NZ_FWWT01000015.1"/>
</dbReference>
<dbReference type="Gene3D" id="1.20.120.220">
    <property type="entry name" value="ATP synthase, F0 complex, subunit A"/>
    <property type="match status" value="1"/>
</dbReference>
<dbReference type="InterPro" id="IPR035908">
    <property type="entry name" value="F0_ATP_A_sf"/>
</dbReference>
<evidence type="ECO:0000256" key="1">
    <source>
        <dbReference type="ARBA" id="ARBA00004141"/>
    </source>
</evidence>
<evidence type="ECO:0000256" key="4">
    <source>
        <dbReference type="ARBA" id="ARBA00022547"/>
    </source>
</evidence>
<dbReference type="HAMAP" id="MF_01393">
    <property type="entry name" value="ATP_synth_a_bact"/>
    <property type="match status" value="1"/>
</dbReference>
<feature type="transmembrane region" description="Helical" evidence="11">
    <location>
        <begin position="20"/>
        <end position="38"/>
    </location>
</feature>
<reference evidence="13 14" key="1">
    <citation type="submission" date="2017-04" db="EMBL/GenBank/DDBJ databases">
        <authorList>
            <person name="Afonso C.L."/>
            <person name="Miller P.J."/>
            <person name="Scott M.A."/>
            <person name="Spackman E."/>
            <person name="Goraichik I."/>
            <person name="Dimitrov K.M."/>
            <person name="Suarez D.L."/>
            <person name="Swayne D.E."/>
        </authorList>
    </citation>
    <scope>NUCLEOTIDE SEQUENCE [LARGE SCALE GENOMIC DNA]</scope>
    <source>
        <strain evidence="13 14">DSM 11270</strain>
    </source>
</reference>
<sequence>MEHGPGSLFHIFGFNITSEITTMWGIMIFLIIISLVATKNLKLVPSGLQNIMEYGLETLLNFFGDLMGEKNARKYLPLLASFFIVILISNYSGLLPGSGHIAGLKAPTSNINTTVGLALVVFFTSHFMGIKEKGLGYFKHFIEPFPLLLPLNLIEELVKPLSLSLRLYGNIFGEEMVIASLFAMVPLIVPLPMMLLSLLFGLIQAFVFTLLAAIYINTATAGH</sequence>
<evidence type="ECO:0000256" key="10">
    <source>
        <dbReference type="ARBA" id="ARBA00023310"/>
    </source>
</evidence>
<dbReference type="AlphaFoldDB" id="A0A1W1V4H8"/>
<comment type="similarity">
    <text evidence="2 11 12">Belongs to the ATPase A chain family.</text>
</comment>
<dbReference type="InterPro" id="IPR045082">
    <property type="entry name" value="ATP_syn_F0_a_bact/chloroplast"/>
</dbReference>
<keyword evidence="9 11" id="KW-0472">Membrane</keyword>
<evidence type="ECO:0000256" key="3">
    <source>
        <dbReference type="ARBA" id="ARBA00022448"/>
    </source>
</evidence>
<feature type="transmembrane region" description="Helical" evidence="11">
    <location>
        <begin position="111"/>
        <end position="130"/>
    </location>
</feature>
<evidence type="ECO:0000256" key="7">
    <source>
        <dbReference type="ARBA" id="ARBA00022989"/>
    </source>
</evidence>
<evidence type="ECO:0000256" key="8">
    <source>
        <dbReference type="ARBA" id="ARBA00023065"/>
    </source>
</evidence>
<keyword evidence="3 11" id="KW-0813">Transport</keyword>
<dbReference type="EMBL" id="FWWT01000015">
    <property type="protein sequence ID" value="SMB88206.1"/>
    <property type="molecule type" value="Genomic_DNA"/>
</dbReference>
<dbReference type="PANTHER" id="PTHR42823">
    <property type="entry name" value="ATP SYNTHASE SUBUNIT A, CHLOROPLASTIC"/>
    <property type="match status" value="1"/>
</dbReference>
<evidence type="ECO:0000256" key="2">
    <source>
        <dbReference type="ARBA" id="ARBA00006810"/>
    </source>
</evidence>
<evidence type="ECO:0000256" key="9">
    <source>
        <dbReference type="ARBA" id="ARBA00023136"/>
    </source>
</evidence>
<dbReference type="GO" id="GO:0045259">
    <property type="term" value="C:proton-transporting ATP synthase complex"/>
    <property type="evidence" value="ECO:0007669"/>
    <property type="project" value="UniProtKB-KW"/>
</dbReference>
<keyword evidence="6 11" id="KW-0375">Hydrogen ion transport</keyword>
<name>A0A1W1V4H8_DESTI</name>
<accession>A0A1W1V4H8</accession>
<dbReference type="InterPro" id="IPR000568">
    <property type="entry name" value="ATP_synth_F0_asu"/>
</dbReference>
<dbReference type="InterPro" id="IPR023011">
    <property type="entry name" value="ATP_synth_F0_asu_AS"/>
</dbReference>
<gene>
    <name evidence="11" type="primary">atpB</name>
    <name evidence="13" type="ORF">SAMN00017405_1853</name>
</gene>
<proteinExistence type="inferred from homology"/>
<evidence type="ECO:0000256" key="11">
    <source>
        <dbReference type="HAMAP-Rule" id="MF_01393"/>
    </source>
</evidence>
<evidence type="ECO:0000256" key="6">
    <source>
        <dbReference type="ARBA" id="ARBA00022781"/>
    </source>
</evidence>
<dbReference type="PRINTS" id="PR00123">
    <property type="entry name" value="ATPASEA"/>
</dbReference>
<feature type="transmembrane region" description="Helical" evidence="11">
    <location>
        <begin position="167"/>
        <end position="189"/>
    </location>
</feature>
<keyword evidence="11" id="KW-1003">Cell membrane</keyword>
<dbReference type="Pfam" id="PF00119">
    <property type="entry name" value="ATP-synt_A"/>
    <property type="match status" value="1"/>
</dbReference>
<dbReference type="PANTHER" id="PTHR42823:SF3">
    <property type="entry name" value="ATP SYNTHASE SUBUNIT A, CHLOROPLASTIC"/>
    <property type="match status" value="1"/>
</dbReference>
<dbReference type="GO" id="GO:0042777">
    <property type="term" value="P:proton motive force-driven plasma membrane ATP synthesis"/>
    <property type="evidence" value="ECO:0007669"/>
    <property type="project" value="TreeGrafter"/>
</dbReference>
<evidence type="ECO:0000313" key="14">
    <source>
        <dbReference type="Proteomes" id="UP000192731"/>
    </source>
</evidence>
<dbReference type="SUPFAM" id="SSF81336">
    <property type="entry name" value="F1F0 ATP synthase subunit A"/>
    <property type="match status" value="1"/>
</dbReference>
<keyword evidence="5 11" id="KW-0812">Transmembrane</keyword>
<evidence type="ECO:0000256" key="12">
    <source>
        <dbReference type="RuleBase" id="RU000483"/>
    </source>
</evidence>
<dbReference type="GO" id="GO:0005886">
    <property type="term" value="C:plasma membrane"/>
    <property type="evidence" value="ECO:0007669"/>
    <property type="project" value="UniProtKB-SubCell"/>
</dbReference>
<evidence type="ECO:0000256" key="5">
    <source>
        <dbReference type="ARBA" id="ARBA00022692"/>
    </source>
</evidence>
<keyword evidence="4 11" id="KW-0138">CF(0)</keyword>
<dbReference type="NCBIfam" id="TIGR01131">
    <property type="entry name" value="ATP_synt_6_or_A"/>
    <property type="match status" value="1"/>
</dbReference>
<organism evidence="13 14">
    <name type="scientific">Desulfonispora thiosulfatigenes DSM 11270</name>
    <dbReference type="NCBI Taxonomy" id="656914"/>
    <lineage>
        <taxon>Bacteria</taxon>
        <taxon>Bacillati</taxon>
        <taxon>Bacillota</taxon>
        <taxon>Clostridia</taxon>
        <taxon>Eubacteriales</taxon>
        <taxon>Peptococcaceae</taxon>
        <taxon>Desulfonispora</taxon>
    </lineage>
</organism>
<feature type="transmembrane region" description="Helical" evidence="11">
    <location>
        <begin position="75"/>
        <end position="91"/>
    </location>
</feature>
<keyword evidence="14" id="KW-1185">Reference proteome</keyword>
<dbReference type="PROSITE" id="PS00449">
    <property type="entry name" value="ATPASE_A"/>
    <property type="match status" value="1"/>
</dbReference>
<keyword evidence="10 11" id="KW-0066">ATP synthesis</keyword>
<comment type="subcellular location">
    <subcellularLocation>
        <location evidence="11 12">Cell membrane</location>
        <topology evidence="11 12">Multi-pass membrane protein</topology>
    </subcellularLocation>
    <subcellularLocation>
        <location evidence="1">Membrane</location>
        <topology evidence="1">Multi-pass membrane protein</topology>
    </subcellularLocation>
</comment>
<comment type="function">
    <text evidence="11 12">Key component of the proton channel; it plays a direct role in the translocation of protons across the membrane.</text>
</comment>
<feature type="transmembrane region" description="Helical" evidence="11">
    <location>
        <begin position="195"/>
        <end position="216"/>
    </location>
</feature>
<dbReference type="STRING" id="656914.SAMN00017405_1853"/>
<evidence type="ECO:0000313" key="13">
    <source>
        <dbReference type="EMBL" id="SMB88206.1"/>
    </source>
</evidence>
<dbReference type="CDD" id="cd00310">
    <property type="entry name" value="ATP-synt_Fo_a_6"/>
    <property type="match status" value="1"/>
</dbReference>